<evidence type="ECO:0000313" key="1">
    <source>
        <dbReference type="EMBL" id="MBA4637362.1"/>
    </source>
</evidence>
<protein>
    <submittedName>
        <fullName evidence="1">Uncharacterized protein</fullName>
    </submittedName>
</protein>
<reference evidence="1" key="2">
    <citation type="submission" date="2020-07" db="EMBL/GenBank/DDBJ databases">
        <authorList>
            <person name="Vera ALvarez R."/>
            <person name="Arias-Moreno D.M."/>
            <person name="Jimenez-Jacinto V."/>
            <person name="Jimenez-Bremont J.F."/>
            <person name="Swaminathan K."/>
            <person name="Moose S.P."/>
            <person name="Guerrero-Gonzalez M.L."/>
            <person name="Marino-Ramirez L."/>
            <person name="Landsman D."/>
            <person name="Rodriguez-Kessler M."/>
            <person name="Delgado-Sanchez P."/>
        </authorList>
    </citation>
    <scope>NUCLEOTIDE SEQUENCE</scope>
    <source>
        <tissue evidence="1">Cladode</tissue>
    </source>
</reference>
<reference evidence="1" key="1">
    <citation type="journal article" date="2013" name="J. Plant Res.">
        <title>Effect of fungi and light on seed germination of three Opuntia species from semiarid lands of central Mexico.</title>
        <authorList>
            <person name="Delgado-Sanchez P."/>
            <person name="Jimenez-Bremont J.F."/>
            <person name="Guerrero-Gonzalez Mde L."/>
            <person name="Flores J."/>
        </authorList>
    </citation>
    <scope>NUCLEOTIDE SEQUENCE</scope>
    <source>
        <tissue evidence="1">Cladode</tissue>
    </source>
</reference>
<dbReference type="AlphaFoldDB" id="A0A7C9DA13"/>
<dbReference type="EMBL" id="GISG01104355">
    <property type="protein sequence ID" value="MBA4637362.1"/>
    <property type="molecule type" value="Transcribed_RNA"/>
</dbReference>
<accession>A0A7C9DA13</accession>
<organism evidence="1">
    <name type="scientific">Opuntia streptacantha</name>
    <name type="common">Prickly pear cactus</name>
    <name type="synonym">Opuntia cardona</name>
    <dbReference type="NCBI Taxonomy" id="393608"/>
    <lineage>
        <taxon>Eukaryota</taxon>
        <taxon>Viridiplantae</taxon>
        <taxon>Streptophyta</taxon>
        <taxon>Embryophyta</taxon>
        <taxon>Tracheophyta</taxon>
        <taxon>Spermatophyta</taxon>
        <taxon>Magnoliopsida</taxon>
        <taxon>eudicotyledons</taxon>
        <taxon>Gunneridae</taxon>
        <taxon>Pentapetalae</taxon>
        <taxon>Caryophyllales</taxon>
        <taxon>Cactineae</taxon>
        <taxon>Cactaceae</taxon>
        <taxon>Opuntioideae</taxon>
        <taxon>Opuntia</taxon>
    </lineage>
</organism>
<sequence>MIEGKSHIRVFLSLCIFRLMQKLESHEVISSVYFKLFNMIFPNPPTPPQSISHSQKPYSNSKGKFFVFSSSYEFCKLYCNLNKNPPHKCQKWKRVSVTENYFKRLRLAKIIILD</sequence>
<proteinExistence type="predicted"/>
<name>A0A7C9DA13_OPUST</name>